<dbReference type="Pfam" id="PF01476">
    <property type="entry name" value="LysM"/>
    <property type="match status" value="1"/>
</dbReference>
<dbReference type="EMBL" id="CP022163">
    <property type="protein sequence ID" value="ATB30135.1"/>
    <property type="molecule type" value="Genomic_DNA"/>
</dbReference>
<dbReference type="PANTHER" id="PTHR14905">
    <property type="entry name" value="NG37"/>
    <property type="match status" value="1"/>
</dbReference>
<evidence type="ECO:0000313" key="4">
    <source>
        <dbReference type="Proteomes" id="UP000217289"/>
    </source>
</evidence>
<feature type="region of interest" description="Disordered" evidence="1">
    <location>
        <begin position="1"/>
        <end position="20"/>
    </location>
</feature>
<sequence length="784" mass="86294">MSLPPKVLSKGSSPRLGPPRNTVVSLLRNTPSWVAVEGEALQSSLAQDELRSLAESMTSEEWVSWLRLIFGEDIPRTAYQRLRAEVLNGSLPSPRLVIVHEELNGHSAAYHGQSRSILVSRALVLRARQDNEEAWKLLVCLTEEFGHHLDHLLRTHYAAVGGDAHLDEGARLAYALIDFGYDRGQQRREFARYIQAESPVALEVEFGGMTAAVRRFVSAPEQWDDGRAGGLEYFGAGRGSERPGSFGHESIEDALQEAGFSRQARTAVYFGNWLRDHSQLVDPKLVRKKGAPVTTGLSRESITRIVEVMAREKFSNEDLSNTSSFRVDIQRLGVYRNEEHIDNPNGITDARAIDPAFRGACRTEELAVNSLRMKNFIRSGGVAGGRPPRAHRVRDGESLDSIARAHGLTWQELARYNFGTDVKDEVSRQLATKVGCRKKTFDGRSYIFTSQDSPGLIQIPGVSGSPAQEASYSAFHYMSTQLRIAVKHGRSTDGYRHFGHALHTLEDFFSHTNFVELMLIQLGAWVEPWVPTQGAKAGNAAALTLTSGQFGGLDTLASLTLGIAESMQKEQECIAGEMKSGTRIALILLEDQGYTEIRDAMGGLLERLHDLEKSYPTLATLSCETVGLALRALKALLGGIIHSVASALDDAQTAFLSDPSSTNPTHTQLAKDHDDHPLHSLAANLAAGAVLDVGKVIQRAWSGRATADEVVLTASRYVLHPALIDPKGSAGWMRDHVQVWIPGHRAAITRLGSKSWMTEWTKQSSQRLQTMMKRAHRLMKQGGR</sequence>
<dbReference type="InterPro" id="IPR036779">
    <property type="entry name" value="LysM_dom_sf"/>
</dbReference>
<dbReference type="KEGG" id="mbd:MEBOL_003590"/>
<proteinExistence type="predicted"/>
<protein>
    <recommendedName>
        <fullName evidence="2">LysM domain-containing protein</fullName>
    </recommendedName>
</protein>
<organism evidence="3 4">
    <name type="scientific">Melittangium boletus DSM 14713</name>
    <dbReference type="NCBI Taxonomy" id="1294270"/>
    <lineage>
        <taxon>Bacteria</taxon>
        <taxon>Pseudomonadati</taxon>
        <taxon>Myxococcota</taxon>
        <taxon>Myxococcia</taxon>
        <taxon>Myxococcales</taxon>
        <taxon>Cystobacterineae</taxon>
        <taxon>Archangiaceae</taxon>
        <taxon>Melittangium</taxon>
    </lineage>
</organism>
<dbReference type="InterPro" id="IPR052577">
    <property type="entry name" value="VWA7"/>
</dbReference>
<evidence type="ECO:0000313" key="3">
    <source>
        <dbReference type="EMBL" id="ATB30135.1"/>
    </source>
</evidence>
<reference evidence="3 4" key="1">
    <citation type="submission" date="2017-06" db="EMBL/GenBank/DDBJ databases">
        <authorList>
            <person name="Kim H.J."/>
            <person name="Triplett B.A."/>
        </authorList>
    </citation>
    <scope>NUCLEOTIDE SEQUENCE [LARGE SCALE GENOMIC DNA]</scope>
    <source>
        <strain evidence="3 4">DSM 14713</strain>
    </source>
</reference>
<dbReference type="Gene3D" id="3.10.350.10">
    <property type="entry name" value="LysM domain"/>
    <property type="match status" value="1"/>
</dbReference>
<dbReference type="PANTHER" id="PTHR14905:SF7">
    <property type="entry name" value="VON WILLEBRAND FACTOR A DOMAIN-CONTAINING PROTEIN 7"/>
    <property type="match status" value="1"/>
</dbReference>
<accession>A0A250IED8</accession>
<feature type="domain" description="LysM" evidence="2">
    <location>
        <begin position="391"/>
        <end position="419"/>
    </location>
</feature>
<dbReference type="RefSeq" id="WP_095978618.1">
    <property type="nucleotide sequence ID" value="NZ_CP022163.1"/>
</dbReference>
<evidence type="ECO:0000259" key="2">
    <source>
        <dbReference type="Pfam" id="PF01476"/>
    </source>
</evidence>
<evidence type="ECO:0000256" key="1">
    <source>
        <dbReference type="SAM" id="MobiDB-lite"/>
    </source>
</evidence>
<name>A0A250IED8_9BACT</name>
<dbReference type="AlphaFoldDB" id="A0A250IED8"/>
<dbReference type="CDD" id="cd00118">
    <property type="entry name" value="LysM"/>
    <property type="match status" value="1"/>
</dbReference>
<keyword evidence="4" id="KW-1185">Reference proteome</keyword>
<dbReference type="Pfam" id="PF07217">
    <property type="entry name" value="Het-C"/>
    <property type="match status" value="3"/>
</dbReference>
<dbReference type="InterPro" id="IPR018392">
    <property type="entry name" value="LysM"/>
</dbReference>
<dbReference type="OrthoDB" id="6717961at2"/>
<dbReference type="Proteomes" id="UP000217289">
    <property type="component" value="Chromosome"/>
</dbReference>
<gene>
    <name evidence="3" type="ORF">MEBOL_003590</name>
</gene>
<dbReference type="InterPro" id="IPR010816">
    <property type="entry name" value="Het-C"/>
</dbReference>